<evidence type="ECO:0000256" key="1">
    <source>
        <dbReference type="ARBA" id="ARBA00022741"/>
    </source>
</evidence>
<accession>A0A2P8EUC9</accession>
<feature type="region of interest" description="Disordered" evidence="3">
    <location>
        <begin position="1524"/>
        <end position="1545"/>
    </location>
</feature>
<dbReference type="SMART" id="SM00487">
    <property type="entry name" value="DEXDc"/>
    <property type="match status" value="1"/>
</dbReference>
<reference evidence="6 7" key="1">
    <citation type="submission" date="2018-03" db="EMBL/GenBank/DDBJ databases">
        <title>Genomic Encyclopedia of Archaeal and Bacterial Type Strains, Phase II (KMG-II): from individual species to whole genera.</title>
        <authorList>
            <person name="Goeker M."/>
        </authorList>
    </citation>
    <scope>NUCLEOTIDE SEQUENCE [LARGE SCALE GENOMIC DNA]</scope>
    <source>
        <strain evidence="6 7">DSM 17586</strain>
    </source>
</reference>
<feature type="domain" description="Helicase ATP-binding" evidence="4">
    <location>
        <begin position="108"/>
        <end position="302"/>
    </location>
</feature>
<dbReference type="Pfam" id="PF09369">
    <property type="entry name" value="MZB"/>
    <property type="match status" value="1"/>
</dbReference>
<keyword evidence="1" id="KW-0547">Nucleotide-binding</keyword>
<dbReference type="InterPro" id="IPR001650">
    <property type="entry name" value="Helicase_C-like"/>
</dbReference>
<dbReference type="Proteomes" id="UP000242133">
    <property type="component" value="Unassembled WGS sequence"/>
</dbReference>
<dbReference type="GO" id="GO:0006289">
    <property type="term" value="P:nucleotide-excision repair"/>
    <property type="evidence" value="ECO:0007669"/>
    <property type="project" value="TreeGrafter"/>
</dbReference>
<dbReference type="Pfam" id="PF00270">
    <property type="entry name" value="DEAD"/>
    <property type="match status" value="1"/>
</dbReference>
<dbReference type="Gene3D" id="3.40.50.300">
    <property type="entry name" value="P-loop containing nucleotide triphosphate hydrolases"/>
    <property type="match status" value="2"/>
</dbReference>
<dbReference type="InterPro" id="IPR014001">
    <property type="entry name" value="Helicase_ATP-bd"/>
</dbReference>
<gene>
    <name evidence="6" type="ORF">CLV44_11478</name>
</gene>
<dbReference type="InterPro" id="IPR011545">
    <property type="entry name" value="DEAD/DEAH_box_helicase_dom"/>
</dbReference>
<proteinExistence type="predicted"/>
<dbReference type="GO" id="GO:0005524">
    <property type="term" value="F:ATP binding"/>
    <property type="evidence" value="ECO:0007669"/>
    <property type="project" value="UniProtKB-KW"/>
</dbReference>
<keyword evidence="7" id="KW-1185">Reference proteome</keyword>
<comment type="caution">
    <text evidence="6">The sequence shown here is derived from an EMBL/GenBank/DDBJ whole genome shotgun (WGS) entry which is preliminary data.</text>
</comment>
<evidence type="ECO:0000256" key="2">
    <source>
        <dbReference type="ARBA" id="ARBA00022840"/>
    </source>
</evidence>
<evidence type="ECO:0000259" key="5">
    <source>
        <dbReference type="PROSITE" id="PS51194"/>
    </source>
</evidence>
<dbReference type="EMBL" id="PYGI01000014">
    <property type="protein sequence ID" value="PSL13081.1"/>
    <property type="molecule type" value="Genomic_DNA"/>
</dbReference>
<dbReference type="GO" id="GO:0043138">
    <property type="term" value="F:3'-5' DNA helicase activity"/>
    <property type="evidence" value="ECO:0007669"/>
    <property type="project" value="TreeGrafter"/>
</dbReference>
<dbReference type="SUPFAM" id="SSF52540">
    <property type="entry name" value="P-loop containing nucleoside triphosphate hydrolases"/>
    <property type="match status" value="2"/>
</dbReference>
<keyword evidence="2" id="KW-0067">ATP-binding</keyword>
<evidence type="ECO:0000256" key="3">
    <source>
        <dbReference type="SAM" id="MobiDB-lite"/>
    </source>
</evidence>
<evidence type="ECO:0000313" key="7">
    <source>
        <dbReference type="Proteomes" id="UP000242133"/>
    </source>
</evidence>
<sequence>MSGYFKDLINQSLSRTREATLSILGINDAGLRTHLAEQMHNRMGEEGCFLAPPVFEHTFGWQSGEPTFADLKGNLLSESVVNALTTADNYGFDADIRPYKHQLESWNTLLADKPKSAVITTGTGSGKTECFMIPILQDLVNEHEQSKSALVGVRALFLYPLNALINSQRERLDAWTSPFNDNIRFCLYNGNTEENESSVRKTQRERPNEILSRERLRKEPAPILMTNATMLEYMLVRQVDDPILRISREQQSLRWIVLDEAHTYVGSQAAELSLLLRRVVEAFGKQAHEIRFVATSATIAGEGATQKLQSYLASLAGVPDDQVVVISGSRQVPSVEHDPDPMRTLDEMRAIDPGNTVSRDRYTALCNHPLAYRVRQTLVGSEKPLDLNELIGAVATTLVSKQKEAQQQELLQWIDLMSDTQPSKDEPPFLKLRGHLHQRMLHGLWSCIDPGCSAKSEHLKKWPFGNVYVTQRARCECSAPVYELAFCGDCKTPHLVAEDANGTLRQASPYSGDEFSLLDDVNDESVPEVEDSQYSGKQSVVLASTEVDQKYEIVPFNKETAELGALSTPSVINVHLATDKGSECSQCGESGHAPAGFLRKCYLGAPFYVSNAVPTVLEFCPDPEGKDINPESLPGRGRKLITFTDSRQGTARMAVRMQQEAERSRLRGLVFSILRNRQALENLNAPALPDKSVEELLQEAEQLEQMGMSDFAQQRRDQAKLKQDPASASQQAKLGWQELASDLAAANDIKHSILDYNRYANPEFFGGHDNSMTLASLLLLREFARRPKNQNSTETLALVQVGYLGLENVQSVPRFWAETLAPKVGNDQEREALSLQDWKDFLKVALDFHVRENTFIVMNENERHWLGAKFAPKELVAPNIDYQDTSRSKAWPQFKPGRQPSRLVKLLIHGVVLDSHSATDRDKINEWLKSAWQELTRLQILQSPSGSGYTLARQAITFTLPQKAWVCPISYRLLDTTFRGLTPYIPRKAERVQLECKSITVPDFTALAPQGEDEGALLAIRGKVANNDVVQQLRQVSLWSDISDRTVEGGFYYRTAEHSAQQSSKRLEGYEELFKKGKINVLNCSTTMEMGVDIGGISAVVMNNVPPHPANYLQRAGRAGRRSEARAIAYTLCKSDPHNTRVFNNPKWAFSTAIPAPVITLNAEPLVQRHVNSYLLSQFLKAQTASEGDRTRLTVQWFFHAHEGVVDRFIDWLGSEAKALEEGAKRIVKRTALELAGIDTLATNCAEAIDKLAEGWQEEYRQINLRLNAATDPSYKKALELEKVRHEGEYLLKELAARAFLPGYGFPTNVVALNTYNIEDFKNKKSTADSQKSGREDNIFTYKEQPSRGLDIAVREYAPGAQIVIDGRVYRSAGIKMQSYQEGASGGSQKFDLSWQCVSCGTPSYQEYAYSHGDDLHCPQCDAKIPDLQVKKVLRPLGFVTDFYEPTTNDVSSQKFMPVERPLVHVKGATVALPDPACGFVRFGENGQIVVRSGGENGNGFAVCMSCGRADSMTPNGNLPKGMEPDKNHRPIGGATGSKSQPECSGERVMPNLHLGYQARTHVVEWTFRNPLTGGWIPEDETGRVIATTLAVALRDAVSDQLGIASSEMGFGVRPDRDIETGEKRYIVQVYDNVAGGAGFVLTALQEMTKLLSAALKKLECSANCQTACSSCLASKDSRVEFEQLNRRLALEWIQESRFAEHLQLPAPFNTVDGATYWPYEPGRFIRHWINKSAKEIRIRLGGDCNLWDLGAPEFRKQLIALKVIDDRDVSVVLETQSLPSVIKEELALLSRFGIRVAQLNAGQSVSGVHAPVQIVDKEEGIVTLLSDSELSVIPGTDWLQAQDASIWVTSERLSEWELDPINTDEWLGTYATATVLEVTKELNGPIVNLHDRFRALLTDKAPGFMAKLQGEKVVAIRYEDRYLRSPWTVMLLAGFMRVIPSDGVKSVTVETVAAPLGHTGDKLWDNWNNLQDMEEVLEEWVSALMGTRPVINARDSLAEVSHRRVLTLELESSTQLKLAFDQGMGYWKCTADAYGLKRFDFSLPIMEQVKQMLDSWNGVKLSHGGEWPTDIALYEVSL</sequence>
<dbReference type="GO" id="GO:0003676">
    <property type="term" value="F:nucleic acid binding"/>
    <property type="evidence" value="ECO:0007669"/>
    <property type="project" value="InterPro"/>
</dbReference>
<dbReference type="OrthoDB" id="9815222at2"/>
<organism evidence="6 7">
    <name type="scientific">Marinobacterium halophilum</name>
    <dbReference type="NCBI Taxonomy" id="267374"/>
    <lineage>
        <taxon>Bacteria</taxon>
        <taxon>Pseudomonadati</taxon>
        <taxon>Pseudomonadota</taxon>
        <taxon>Gammaproteobacteria</taxon>
        <taxon>Oceanospirillales</taxon>
        <taxon>Oceanospirillaceae</taxon>
        <taxon>Marinobacterium</taxon>
    </lineage>
</organism>
<dbReference type="PROSITE" id="PS51192">
    <property type="entry name" value="HELICASE_ATP_BIND_1"/>
    <property type="match status" value="1"/>
</dbReference>
<evidence type="ECO:0000313" key="6">
    <source>
        <dbReference type="EMBL" id="PSL13081.1"/>
    </source>
</evidence>
<dbReference type="PANTHER" id="PTHR47957:SF3">
    <property type="entry name" value="ATP-DEPENDENT HELICASE HRQ1"/>
    <property type="match status" value="1"/>
</dbReference>
<dbReference type="InterPro" id="IPR018973">
    <property type="entry name" value="MZB"/>
</dbReference>
<name>A0A2P8EUC9_9GAMM</name>
<evidence type="ECO:0000259" key="4">
    <source>
        <dbReference type="PROSITE" id="PS51192"/>
    </source>
</evidence>
<dbReference type="GO" id="GO:0036297">
    <property type="term" value="P:interstrand cross-link repair"/>
    <property type="evidence" value="ECO:0007669"/>
    <property type="project" value="TreeGrafter"/>
</dbReference>
<dbReference type="PANTHER" id="PTHR47957">
    <property type="entry name" value="ATP-DEPENDENT HELICASE HRQ1"/>
    <property type="match status" value="1"/>
</dbReference>
<dbReference type="Pfam" id="PF00271">
    <property type="entry name" value="Helicase_C"/>
    <property type="match status" value="1"/>
</dbReference>
<dbReference type="SMART" id="SM00490">
    <property type="entry name" value="HELICc"/>
    <property type="match status" value="1"/>
</dbReference>
<feature type="domain" description="Helicase C-terminal" evidence="5">
    <location>
        <begin position="1003"/>
        <end position="1167"/>
    </location>
</feature>
<dbReference type="PROSITE" id="PS51194">
    <property type="entry name" value="HELICASE_CTER"/>
    <property type="match status" value="1"/>
</dbReference>
<dbReference type="RefSeq" id="WP_106592133.1">
    <property type="nucleotide sequence ID" value="NZ_PYGI01000014.1"/>
</dbReference>
<protein>
    <submittedName>
        <fullName evidence="6">Uncharacterized protein DUF1998</fullName>
    </submittedName>
</protein>
<dbReference type="InterPro" id="IPR027417">
    <property type="entry name" value="P-loop_NTPase"/>
</dbReference>